<feature type="signal peptide" evidence="5">
    <location>
        <begin position="1"/>
        <end position="34"/>
    </location>
</feature>
<dbReference type="InterPro" id="IPR035965">
    <property type="entry name" value="PAS-like_dom_sf"/>
</dbReference>
<dbReference type="InterPro" id="IPR003661">
    <property type="entry name" value="HisK_dim/P_dom"/>
</dbReference>
<dbReference type="EC" id="2.7.13.3" evidence="2"/>
<dbReference type="SUPFAM" id="SSF53850">
    <property type="entry name" value="Periplasmic binding protein-like II"/>
    <property type="match status" value="1"/>
</dbReference>
<dbReference type="InterPro" id="IPR000014">
    <property type="entry name" value="PAS"/>
</dbReference>
<keyword evidence="4" id="KW-0472">Membrane</keyword>
<comment type="catalytic activity">
    <reaction evidence="1">
        <text>ATP + protein L-histidine = ADP + protein N-phospho-L-histidine.</text>
        <dbReference type="EC" id="2.7.13.3"/>
    </reaction>
</comment>
<protein>
    <recommendedName>
        <fullName evidence="2">histidine kinase</fullName>
        <ecNumber evidence="2">2.7.13.3</ecNumber>
    </recommendedName>
</protein>
<dbReference type="SMART" id="SM00387">
    <property type="entry name" value="HATPase_c"/>
    <property type="match status" value="1"/>
</dbReference>
<dbReference type="SMART" id="SM00388">
    <property type="entry name" value="HisKA"/>
    <property type="match status" value="1"/>
</dbReference>
<dbReference type="InterPro" id="IPR001638">
    <property type="entry name" value="Solute-binding_3/MltF_N"/>
</dbReference>
<sequence length="707" mass="78924">MPFPVRGWAAFRRARYVVVLACAAWLMLVVPAQAAQLVARGDKNYPPYEFLENGRPTGFNVDMLRAVAEVMGLDVRIDLGEWNEVRSQLEEGRIDIITGMFSSEERDKVVDFSLPHVIVSNSIFVRLGSSIRGLDDLEGKQVLVQRGDIMHDWAQKNLPHSVLVPVPEQADALFLLSAGRHDAALIARLQGQYAIHRHKLDNLVPVGPPILPMRYCFAVREGDEELRVQLNEGLTLLKRTGRYEAIYDKWFGVQERQAASRRWARYGLWILTPLAGLLAVMGIWSWSLRREVGRKTSELRAELEHRERVQAELRKAQSYVRNIIDSMPSVMVAVDGEGRVTHMNAAAAHVLGWRDGEHVGRPVGEALPELRRIEADIAAALRERRSIKRERQRSMHDGNARYEDVMIYPLVANGIEGAVIRIDDVTRRVRMEEMMMQTEKMMSVGGLAAGMAHEINNPLGGIVQGVQNIRRRLLDDMPANRRAAEDSGCDLSAIGSYAQARSLPRMLDGVEEAARRAGGIVRNMLDFSRRSESVLADVDVTAVLEKAVELASKDYDFKKNYDFRNIRIMREYADALPLVPCVGTELEQVFLNILGNAAHAMRDAAESGNEPEIVLRAALEDDYVRVEIADNGPGMDDETRLRVFEPFFTTKEPGVGTGLGLSVSYFIIVDNHGGTLAVESEPGHGCTFTIRLPLVRQGARRSGVSGP</sequence>
<keyword evidence="5" id="KW-0732">Signal</keyword>
<dbReference type="SUPFAM" id="SSF55785">
    <property type="entry name" value="PYP-like sensor domain (PAS domain)"/>
    <property type="match status" value="1"/>
</dbReference>
<accession>A0A846QLS1</accession>
<dbReference type="CDD" id="cd13704">
    <property type="entry name" value="PBP2_HisK"/>
    <property type="match status" value="1"/>
</dbReference>
<evidence type="ECO:0000259" key="6">
    <source>
        <dbReference type="PROSITE" id="PS50109"/>
    </source>
</evidence>
<comment type="caution">
    <text evidence="8">The sequence shown here is derived from an EMBL/GenBank/DDBJ whole genome shotgun (WGS) entry which is preliminary data.</text>
</comment>
<reference evidence="8 9" key="1">
    <citation type="submission" date="2020-03" db="EMBL/GenBank/DDBJ databases">
        <title>Genomic Encyclopedia of Type Strains, Phase IV (KMG-IV): sequencing the most valuable type-strain genomes for metagenomic binning, comparative biology and taxonomic classification.</title>
        <authorList>
            <person name="Goeker M."/>
        </authorList>
    </citation>
    <scope>NUCLEOTIDE SEQUENCE [LARGE SCALE GENOMIC DNA]</scope>
    <source>
        <strain evidence="8 9">DSM 24233</strain>
    </source>
</reference>
<keyword evidence="4" id="KW-0812">Transmembrane</keyword>
<dbReference type="SUPFAM" id="SSF47384">
    <property type="entry name" value="Homodimeric domain of signal transducing histidine kinase"/>
    <property type="match status" value="1"/>
</dbReference>
<dbReference type="PANTHER" id="PTHR43065">
    <property type="entry name" value="SENSOR HISTIDINE KINASE"/>
    <property type="match status" value="1"/>
</dbReference>
<dbReference type="InterPro" id="IPR036097">
    <property type="entry name" value="HisK_dim/P_sf"/>
</dbReference>
<dbReference type="SUPFAM" id="SSF55874">
    <property type="entry name" value="ATPase domain of HSP90 chaperone/DNA topoisomerase II/histidine kinase"/>
    <property type="match status" value="1"/>
</dbReference>
<feature type="chain" id="PRO_5032553641" description="histidine kinase" evidence="5">
    <location>
        <begin position="35"/>
        <end position="707"/>
    </location>
</feature>
<dbReference type="Proteomes" id="UP000580856">
    <property type="component" value="Unassembled WGS sequence"/>
</dbReference>
<keyword evidence="3" id="KW-0597">Phosphoprotein</keyword>
<feature type="domain" description="Histidine kinase" evidence="6">
    <location>
        <begin position="450"/>
        <end position="696"/>
    </location>
</feature>
<keyword evidence="4" id="KW-1133">Transmembrane helix</keyword>
<dbReference type="InterPro" id="IPR013656">
    <property type="entry name" value="PAS_4"/>
</dbReference>
<dbReference type="Pfam" id="PF00497">
    <property type="entry name" value="SBP_bac_3"/>
    <property type="match status" value="1"/>
</dbReference>
<dbReference type="Gene3D" id="3.40.190.10">
    <property type="entry name" value="Periplasmic binding protein-like II"/>
    <property type="match status" value="2"/>
</dbReference>
<feature type="domain" description="PAS" evidence="7">
    <location>
        <begin position="316"/>
        <end position="361"/>
    </location>
</feature>
<dbReference type="AlphaFoldDB" id="A0A846QLS1"/>
<dbReference type="Gene3D" id="1.10.287.130">
    <property type="match status" value="1"/>
</dbReference>
<dbReference type="Pfam" id="PF08448">
    <property type="entry name" value="PAS_4"/>
    <property type="match status" value="1"/>
</dbReference>
<evidence type="ECO:0000313" key="8">
    <source>
        <dbReference type="EMBL" id="NJB69051.1"/>
    </source>
</evidence>
<dbReference type="InterPro" id="IPR005467">
    <property type="entry name" value="His_kinase_dom"/>
</dbReference>
<dbReference type="EMBL" id="JAATJA010000003">
    <property type="protein sequence ID" value="NJB69051.1"/>
    <property type="molecule type" value="Genomic_DNA"/>
</dbReference>
<organism evidence="8 9">
    <name type="scientific">Desulfobaculum xiamenense</name>
    <dbReference type="NCBI Taxonomy" id="995050"/>
    <lineage>
        <taxon>Bacteria</taxon>
        <taxon>Pseudomonadati</taxon>
        <taxon>Thermodesulfobacteriota</taxon>
        <taxon>Desulfovibrionia</taxon>
        <taxon>Desulfovibrionales</taxon>
        <taxon>Desulfovibrionaceae</taxon>
        <taxon>Desulfobaculum</taxon>
    </lineage>
</organism>
<evidence type="ECO:0000256" key="3">
    <source>
        <dbReference type="ARBA" id="ARBA00022553"/>
    </source>
</evidence>
<dbReference type="Gene3D" id="3.30.450.20">
    <property type="entry name" value="PAS domain"/>
    <property type="match status" value="1"/>
</dbReference>
<dbReference type="SMART" id="SM00091">
    <property type="entry name" value="PAS"/>
    <property type="match status" value="1"/>
</dbReference>
<dbReference type="Gene3D" id="3.30.565.10">
    <property type="entry name" value="Histidine kinase-like ATPase, C-terminal domain"/>
    <property type="match status" value="1"/>
</dbReference>
<dbReference type="InterPro" id="IPR036890">
    <property type="entry name" value="HATPase_C_sf"/>
</dbReference>
<dbReference type="PANTHER" id="PTHR43065:SF42">
    <property type="entry name" value="TWO-COMPONENT SENSOR PPRA"/>
    <property type="match status" value="1"/>
</dbReference>
<evidence type="ECO:0000256" key="2">
    <source>
        <dbReference type="ARBA" id="ARBA00012438"/>
    </source>
</evidence>
<dbReference type="RefSeq" id="WP_167942140.1">
    <property type="nucleotide sequence ID" value="NZ_JAATJA010000003.1"/>
</dbReference>
<proteinExistence type="predicted"/>
<dbReference type="InterPro" id="IPR003594">
    <property type="entry name" value="HATPase_dom"/>
</dbReference>
<evidence type="ECO:0000259" key="7">
    <source>
        <dbReference type="PROSITE" id="PS50112"/>
    </source>
</evidence>
<feature type="transmembrane region" description="Helical" evidence="4">
    <location>
        <begin position="266"/>
        <end position="286"/>
    </location>
</feature>
<dbReference type="InterPro" id="IPR004358">
    <property type="entry name" value="Sig_transdc_His_kin-like_C"/>
</dbReference>
<dbReference type="Pfam" id="PF02518">
    <property type="entry name" value="HATPase_c"/>
    <property type="match status" value="1"/>
</dbReference>
<dbReference type="CDD" id="cd00130">
    <property type="entry name" value="PAS"/>
    <property type="match status" value="1"/>
</dbReference>
<dbReference type="NCBIfam" id="TIGR00229">
    <property type="entry name" value="sensory_box"/>
    <property type="match status" value="1"/>
</dbReference>
<gene>
    <name evidence="8" type="ORF">GGQ74_002745</name>
</gene>
<dbReference type="PROSITE" id="PS50112">
    <property type="entry name" value="PAS"/>
    <property type="match status" value="1"/>
</dbReference>
<dbReference type="PROSITE" id="PS50109">
    <property type="entry name" value="HIS_KIN"/>
    <property type="match status" value="1"/>
</dbReference>
<name>A0A846QLS1_9BACT</name>
<evidence type="ECO:0000256" key="1">
    <source>
        <dbReference type="ARBA" id="ARBA00000085"/>
    </source>
</evidence>
<dbReference type="SMART" id="SM00062">
    <property type="entry name" value="PBPb"/>
    <property type="match status" value="1"/>
</dbReference>
<dbReference type="CDD" id="cd00082">
    <property type="entry name" value="HisKA"/>
    <property type="match status" value="1"/>
</dbReference>
<dbReference type="GO" id="GO:0000155">
    <property type="term" value="F:phosphorelay sensor kinase activity"/>
    <property type="evidence" value="ECO:0007669"/>
    <property type="project" value="InterPro"/>
</dbReference>
<evidence type="ECO:0000313" key="9">
    <source>
        <dbReference type="Proteomes" id="UP000580856"/>
    </source>
</evidence>
<evidence type="ECO:0000256" key="4">
    <source>
        <dbReference type="SAM" id="Phobius"/>
    </source>
</evidence>
<keyword evidence="9" id="KW-1185">Reference proteome</keyword>
<evidence type="ECO:0000256" key="5">
    <source>
        <dbReference type="SAM" id="SignalP"/>
    </source>
</evidence>
<dbReference type="PRINTS" id="PR00344">
    <property type="entry name" value="BCTRLSENSOR"/>
</dbReference>